<dbReference type="Proteomes" id="UP000694864">
    <property type="component" value="Chromosome 11"/>
</dbReference>
<keyword evidence="1" id="KW-1133">Transmembrane helix</keyword>
<feature type="domain" description="DUF4218" evidence="2">
    <location>
        <begin position="301"/>
        <end position="399"/>
    </location>
</feature>
<sequence>MAKDLRWHFSNKINDGKIHHPVDSVTWDQMNDKYPSFASEPRNIHLGLSTNGFNPFIMKNTRYSSWPVLLVNYNLSPHLCMTKENIMLTLLIPGPHQPGNIIDVYLEPLIEDLVHLWSNGELTYDVFSKTTFTLKAMLLWTISDFPAYGNLAGCKELPVRHNLDVMHVERNVAASIVSTLLHCGKSKDGINARKDLEVLGIRKDLHPKSQGKRTYLAPTPWSLSKAEKKIFCQRLFDFKGPDGYCSNISRGVTLDDCKITGLKSHDYHVLMQQVLPVAIRGLLTIGPRLGITRLCTFYHNLCQRVIDREEISVMEAEVVETLCMFERFFPPTFFDIMVHLTIFIVFVLTRYMKILKDYVRNRARPEDCIAESYLADESMKFCSEFLKKTTKVEEKLDRNTEYESKSILKGRPISAATSMELTESERQIIHLAVIQNTAVVEPYVE</sequence>
<dbReference type="GeneID" id="104728351"/>
<organism evidence="3 4">
    <name type="scientific">Camelina sativa</name>
    <name type="common">False flax</name>
    <name type="synonym">Myagrum sativum</name>
    <dbReference type="NCBI Taxonomy" id="90675"/>
    <lineage>
        <taxon>Eukaryota</taxon>
        <taxon>Viridiplantae</taxon>
        <taxon>Streptophyta</taxon>
        <taxon>Embryophyta</taxon>
        <taxon>Tracheophyta</taxon>
        <taxon>Spermatophyta</taxon>
        <taxon>Magnoliopsida</taxon>
        <taxon>eudicotyledons</taxon>
        <taxon>Gunneridae</taxon>
        <taxon>Pentapetalae</taxon>
        <taxon>rosids</taxon>
        <taxon>malvids</taxon>
        <taxon>Brassicales</taxon>
        <taxon>Brassicaceae</taxon>
        <taxon>Camelineae</taxon>
        <taxon>Camelina</taxon>
    </lineage>
</organism>
<protein>
    <submittedName>
        <fullName evidence="4">Uncharacterized protein LOC104728351</fullName>
    </submittedName>
</protein>
<gene>
    <name evidence="4" type="primary">LOC104728351</name>
</gene>
<evidence type="ECO:0000313" key="3">
    <source>
        <dbReference type="Proteomes" id="UP000694864"/>
    </source>
</evidence>
<reference evidence="4" key="2">
    <citation type="submission" date="2025-08" db="UniProtKB">
        <authorList>
            <consortium name="RefSeq"/>
        </authorList>
    </citation>
    <scope>IDENTIFICATION</scope>
    <source>
        <tissue evidence="4">Leaf</tissue>
    </source>
</reference>
<dbReference type="InterPro" id="IPR004242">
    <property type="entry name" value="Transposase_21"/>
</dbReference>
<accession>A0ABM0USN5</accession>
<feature type="transmembrane region" description="Helical" evidence="1">
    <location>
        <begin position="333"/>
        <end position="352"/>
    </location>
</feature>
<keyword evidence="1" id="KW-0472">Membrane</keyword>
<dbReference type="InterPro" id="IPR025452">
    <property type="entry name" value="DUF4218"/>
</dbReference>
<keyword evidence="1" id="KW-0812">Transmembrane</keyword>
<dbReference type="RefSeq" id="XP_010445644.1">
    <property type="nucleotide sequence ID" value="XM_010447342.1"/>
</dbReference>
<dbReference type="Pfam" id="PF02992">
    <property type="entry name" value="Transposase_21"/>
    <property type="match status" value="1"/>
</dbReference>
<evidence type="ECO:0000313" key="4">
    <source>
        <dbReference type="RefSeq" id="XP_010445644.1"/>
    </source>
</evidence>
<keyword evidence="3" id="KW-1185">Reference proteome</keyword>
<proteinExistence type="predicted"/>
<reference evidence="3" key="1">
    <citation type="journal article" date="2014" name="Nat. Commun.">
        <title>The emerging biofuel crop Camelina sativa retains a highly undifferentiated hexaploid genome structure.</title>
        <authorList>
            <person name="Kagale S."/>
            <person name="Koh C."/>
            <person name="Nixon J."/>
            <person name="Bollina V."/>
            <person name="Clarke W.E."/>
            <person name="Tuteja R."/>
            <person name="Spillane C."/>
            <person name="Robinson S.J."/>
            <person name="Links M.G."/>
            <person name="Clarke C."/>
            <person name="Higgins E.E."/>
            <person name="Huebert T."/>
            <person name="Sharpe A.G."/>
            <person name="Parkin I.A."/>
        </authorList>
    </citation>
    <scope>NUCLEOTIDE SEQUENCE [LARGE SCALE GENOMIC DNA]</scope>
    <source>
        <strain evidence="3">cv. DH55</strain>
    </source>
</reference>
<dbReference type="Pfam" id="PF13960">
    <property type="entry name" value="DUF4218"/>
    <property type="match status" value="1"/>
</dbReference>
<evidence type="ECO:0000256" key="1">
    <source>
        <dbReference type="SAM" id="Phobius"/>
    </source>
</evidence>
<evidence type="ECO:0000259" key="2">
    <source>
        <dbReference type="Pfam" id="PF13960"/>
    </source>
</evidence>
<dbReference type="PANTHER" id="PTHR48258">
    <property type="entry name" value="DUF4218 DOMAIN-CONTAINING PROTEIN-RELATED"/>
    <property type="match status" value="1"/>
</dbReference>
<name>A0ABM0USN5_CAMSA</name>